<protein>
    <submittedName>
        <fullName evidence="10">ABC transporter permease</fullName>
    </submittedName>
</protein>
<feature type="transmembrane region" description="Helical" evidence="8">
    <location>
        <begin position="269"/>
        <end position="286"/>
    </location>
</feature>
<keyword evidence="6 8" id="KW-1133">Transmembrane helix</keyword>
<evidence type="ECO:0000256" key="4">
    <source>
        <dbReference type="ARBA" id="ARBA00022475"/>
    </source>
</evidence>
<gene>
    <name evidence="10" type="ORF">V2W34_08870</name>
</gene>
<evidence type="ECO:0000313" key="10">
    <source>
        <dbReference type="EMBL" id="MEF2292125.1"/>
    </source>
</evidence>
<comment type="caution">
    <text evidence="10">The sequence shown here is derived from an EMBL/GenBank/DDBJ whole genome shotgun (WGS) entry which is preliminary data.</text>
</comment>
<comment type="subcellular location">
    <subcellularLocation>
        <location evidence="1">Cell membrane</location>
        <topology evidence="1">Multi-pass membrane protein</topology>
    </subcellularLocation>
</comment>
<dbReference type="Proteomes" id="UP001356080">
    <property type="component" value="Unassembled WGS sequence"/>
</dbReference>
<dbReference type="RefSeq" id="WP_331805318.1">
    <property type="nucleotide sequence ID" value="NZ_JAZHPM010000012.1"/>
</dbReference>
<dbReference type="InterPro" id="IPR051449">
    <property type="entry name" value="ABC-2_transporter_component"/>
</dbReference>
<evidence type="ECO:0000313" key="11">
    <source>
        <dbReference type="Proteomes" id="UP001356080"/>
    </source>
</evidence>
<keyword evidence="3" id="KW-0813">Transport</keyword>
<comment type="similarity">
    <text evidence="2">Belongs to the ABC-2 integral membrane protein family.</text>
</comment>
<evidence type="ECO:0000256" key="7">
    <source>
        <dbReference type="ARBA" id="ARBA00023136"/>
    </source>
</evidence>
<name>A0ABU7VGC7_9BACI</name>
<dbReference type="InterPro" id="IPR047817">
    <property type="entry name" value="ABC2_TM_bact-type"/>
</dbReference>
<dbReference type="PROSITE" id="PS51012">
    <property type="entry name" value="ABC_TM2"/>
    <property type="match status" value="1"/>
</dbReference>
<evidence type="ECO:0000256" key="8">
    <source>
        <dbReference type="SAM" id="Phobius"/>
    </source>
</evidence>
<evidence type="ECO:0000256" key="2">
    <source>
        <dbReference type="ARBA" id="ARBA00007783"/>
    </source>
</evidence>
<evidence type="ECO:0000256" key="6">
    <source>
        <dbReference type="ARBA" id="ARBA00022989"/>
    </source>
</evidence>
<accession>A0ABU7VGC7</accession>
<evidence type="ECO:0000256" key="3">
    <source>
        <dbReference type="ARBA" id="ARBA00022448"/>
    </source>
</evidence>
<reference evidence="10 11" key="1">
    <citation type="submission" date="2024-01" db="EMBL/GenBank/DDBJ databases">
        <title>Survival strategy associated with biotechnological potential of Virgibacillus dokdonensis T4.6 isolated from salt-fermented shrimp paste.</title>
        <authorList>
            <person name="Doan T.V."/>
            <person name="Quach N.T."/>
            <person name="Phi Q.-T."/>
        </authorList>
    </citation>
    <scope>NUCLEOTIDE SEQUENCE [LARGE SCALE GENOMIC DNA]</scope>
    <source>
        <strain evidence="10 11">T4.6</strain>
    </source>
</reference>
<keyword evidence="11" id="KW-1185">Reference proteome</keyword>
<keyword evidence="4" id="KW-1003">Cell membrane</keyword>
<dbReference type="PANTHER" id="PTHR30294:SF38">
    <property type="entry name" value="TRANSPORT PERMEASE PROTEIN"/>
    <property type="match status" value="1"/>
</dbReference>
<dbReference type="InterPro" id="IPR013525">
    <property type="entry name" value="ABC2_TM"/>
</dbReference>
<evidence type="ECO:0000259" key="9">
    <source>
        <dbReference type="PROSITE" id="PS51012"/>
    </source>
</evidence>
<sequence>MRIKAIVRRIFKQMFRDKRTLALLLVAPLFILTLMHLLFNSEQVDPLLGIEGADDSFINKLEAKNIEVQKYTNVKNAHATVDDDELDGFLKMDDEKQQLTLLNSDPTISRTLEMNIKQITSKMQIPDQMQKSLNQEDNTVAISYVYGNEDTVFFDRLGPLFIGFFVFFFVFLISGIGLLKERTTGTLERLMASPVKRGEIVAAYLIGFGIFALLQTIIVVFFAVNVLQMVLIGSIWNVLLINLMLALVALSLGILLSAFAESEFQMMQFIPIVVIPQIFFSGIIPLEGMADWLQVLAKLMPLYYAGDALQSVMYEGLGLADITGDLYVLLLFAFVLIILNLIGLKKYRKL</sequence>
<feature type="transmembrane region" description="Helical" evidence="8">
    <location>
        <begin position="200"/>
        <end position="223"/>
    </location>
</feature>
<dbReference type="EMBL" id="JAZHPM010000012">
    <property type="protein sequence ID" value="MEF2292125.1"/>
    <property type="molecule type" value="Genomic_DNA"/>
</dbReference>
<organism evidence="10 11">
    <name type="scientific">Virgibacillus dokdonensis</name>
    <dbReference type="NCBI Taxonomy" id="302167"/>
    <lineage>
        <taxon>Bacteria</taxon>
        <taxon>Bacillati</taxon>
        <taxon>Bacillota</taxon>
        <taxon>Bacilli</taxon>
        <taxon>Bacillales</taxon>
        <taxon>Bacillaceae</taxon>
        <taxon>Virgibacillus</taxon>
    </lineage>
</organism>
<evidence type="ECO:0000256" key="1">
    <source>
        <dbReference type="ARBA" id="ARBA00004651"/>
    </source>
</evidence>
<dbReference type="PANTHER" id="PTHR30294">
    <property type="entry name" value="MEMBRANE COMPONENT OF ABC TRANSPORTER YHHJ-RELATED"/>
    <property type="match status" value="1"/>
</dbReference>
<feature type="transmembrane region" description="Helical" evidence="8">
    <location>
        <begin position="21"/>
        <end position="39"/>
    </location>
</feature>
<feature type="transmembrane region" description="Helical" evidence="8">
    <location>
        <begin position="326"/>
        <end position="344"/>
    </location>
</feature>
<feature type="transmembrane region" description="Helical" evidence="8">
    <location>
        <begin position="160"/>
        <end position="179"/>
    </location>
</feature>
<dbReference type="Pfam" id="PF12698">
    <property type="entry name" value="ABC2_membrane_3"/>
    <property type="match status" value="1"/>
</dbReference>
<feature type="domain" description="ABC transmembrane type-2" evidence="9">
    <location>
        <begin position="122"/>
        <end position="347"/>
    </location>
</feature>
<feature type="transmembrane region" description="Helical" evidence="8">
    <location>
        <begin position="235"/>
        <end position="257"/>
    </location>
</feature>
<proteinExistence type="inferred from homology"/>
<keyword evidence="7 8" id="KW-0472">Membrane</keyword>
<evidence type="ECO:0000256" key="5">
    <source>
        <dbReference type="ARBA" id="ARBA00022692"/>
    </source>
</evidence>
<keyword evidence="5 8" id="KW-0812">Transmembrane</keyword>